<dbReference type="RefSeq" id="WP_011850061.1">
    <property type="nucleotide sequence ID" value="NC_009073.1"/>
</dbReference>
<dbReference type="STRING" id="410359.Pcal_1382"/>
<reference evidence="1" key="1">
    <citation type="submission" date="2007-02" db="EMBL/GenBank/DDBJ databases">
        <title>Complete sequence of Pyrobaculum calidifontis JCM 11548.</title>
        <authorList>
            <consortium name="US DOE Joint Genome Institute"/>
            <person name="Copeland A."/>
            <person name="Lucas S."/>
            <person name="Lapidus A."/>
            <person name="Barry K."/>
            <person name="Glavina del Rio T."/>
            <person name="Dalin E."/>
            <person name="Tice H."/>
            <person name="Pitluck S."/>
            <person name="Chain P."/>
            <person name="Malfatti S."/>
            <person name="Shin M."/>
            <person name="Vergez L."/>
            <person name="Schmutz J."/>
            <person name="Larimer F."/>
            <person name="Land M."/>
            <person name="Hauser L."/>
            <person name="Kyrpides N."/>
            <person name="Mikhailova N."/>
            <person name="Cozen A.E."/>
            <person name="Fitz-Gibbon S.T."/>
            <person name="House C.H."/>
            <person name="Saltikov C."/>
            <person name="Lowe T.M."/>
            <person name="Richardson P."/>
        </authorList>
    </citation>
    <scope>NUCLEOTIDE SEQUENCE [LARGE SCALE GENOMIC DNA]</scope>
    <source>
        <strain evidence="1">JCM 11548</strain>
    </source>
</reference>
<dbReference type="EMBL" id="CP000561">
    <property type="protein sequence ID" value="ABO08803.1"/>
    <property type="molecule type" value="Genomic_DNA"/>
</dbReference>
<proteinExistence type="predicted"/>
<dbReference type="KEGG" id="pcl:Pcal_1382"/>
<accession>A3MVY6</accession>
<evidence type="ECO:0000313" key="1">
    <source>
        <dbReference type="EMBL" id="ABO08803.1"/>
    </source>
</evidence>
<dbReference type="OrthoDB" id="28955at2157"/>
<dbReference type="HOGENOM" id="CLU_2712991_0_0_2"/>
<protein>
    <submittedName>
        <fullName evidence="1">Uncharacterized protein</fullName>
    </submittedName>
</protein>
<keyword evidence="2" id="KW-1185">Reference proteome</keyword>
<gene>
    <name evidence="1" type="ordered locus">Pcal_1382</name>
</gene>
<sequence>MQFKEFLRQLEPPLSYYISYAMKKRGYALEDVEEDKAMELLVKAVGPHVAEVLYSMYLECLRGRRRAEALAIS</sequence>
<dbReference type="Proteomes" id="UP000001431">
    <property type="component" value="Chromosome"/>
</dbReference>
<dbReference type="GeneID" id="4908584"/>
<dbReference type="AlphaFoldDB" id="A3MVY6"/>
<name>A3MVY6_PYRCJ</name>
<evidence type="ECO:0000313" key="2">
    <source>
        <dbReference type="Proteomes" id="UP000001431"/>
    </source>
</evidence>
<dbReference type="eggNOG" id="arCOG03759">
    <property type="taxonomic scope" value="Archaea"/>
</dbReference>
<organism evidence="1 2">
    <name type="scientific">Pyrobaculum calidifontis (strain DSM 21063 / JCM 11548 / VA1)</name>
    <dbReference type="NCBI Taxonomy" id="410359"/>
    <lineage>
        <taxon>Archaea</taxon>
        <taxon>Thermoproteota</taxon>
        <taxon>Thermoprotei</taxon>
        <taxon>Thermoproteales</taxon>
        <taxon>Thermoproteaceae</taxon>
        <taxon>Pyrobaculum</taxon>
    </lineage>
</organism>